<proteinExistence type="predicted"/>
<dbReference type="AlphaFoldDB" id="A0A816BI47"/>
<evidence type="ECO:0000313" key="2">
    <source>
        <dbReference type="EMBL" id="CAF4591222.1"/>
    </source>
</evidence>
<dbReference type="EMBL" id="CAJNOV010017678">
    <property type="protein sequence ID" value="CAF1611123.1"/>
    <property type="molecule type" value="Genomic_DNA"/>
</dbReference>
<dbReference type="Proteomes" id="UP000681967">
    <property type="component" value="Unassembled WGS sequence"/>
</dbReference>
<reference evidence="1" key="1">
    <citation type="submission" date="2021-02" db="EMBL/GenBank/DDBJ databases">
        <authorList>
            <person name="Nowell W R."/>
        </authorList>
    </citation>
    <scope>NUCLEOTIDE SEQUENCE</scope>
</reference>
<name>A0A816BI47_9BILA</name>
<comment type="caution">
    <text evidence="1">The sequence shown here is derived from an EMBL/GenBank/DDBJ whole genome shotgun (WGS) entry which is preliminary data.</text>
</comment>
<sequence>MYLISKDHLPLGNTLTSTRSVSTISSARSNGNVQSFCFLIQFIFSSPLKYDESPQVDQPSSFDILDFCYALLSKH</sequence>
<gene>
    <name evidence="2" type="ORF">BYL167_LOCUS39721</name>
    <name evidence="1" type="ORF">CJN711_LOCUS36516</name>
</gene>
<organism evidence="1 3">
    <name type="scientific">Rotaria magnacalcarata</name>
    <dbReference type="NCBI Taxonomy" id="392030"/>
    <lineage>
        <taxon>Eukaryota</taxon>
        <taxon>Metazoa</taxon>
        <taxon>Spiralia</taxon>
        <taxon>Gnathifera</taxon>
        <taxon>Rotifera</taxon>
        <taxon>Eurotatoria</taxon>
        <taxon>Bdelloidea</taxon>
        <taxon>Philodinida</taxon>
        <taxon>Philodinidae</taxon>
        <taxon>Rotaria</taxon>
    </lineage>
</organism>
<evidence type="ECO:0000313" key="3">
    <source>
        <dbReference type="Proteomes" id="UP000663855"/>
    </source>
</evidence>
<dbReference type="Proteomes" id="UP000663855">
    <property type="component" value="Unassembled WGS sequence"/>
</dbReference>
<evidence type="ECO:0000313" key="1">
    <source>
        <dbReference type="EMBL" id="CAF1611123.1"/>
    </source>
</evidence>
<dbReference type="EMBL" id="CAJOBH010096273">
    <property type="protein sequence ID" value="CAF4591222.1"/>
    <property type="molecule type" value="Genomic_DNA"/>
</dbReference>
<protein>
    <submittedName>
        <fullName evidence="1">Uncharacterized protein</fullName>
    </submittedName>
</protein>
<accession>A0A816BI47</accession>